<dbReference type="InterPro" id="IPR051309">
    <property type="entry name" value="ABCF_ATPase"/>
</dbReference>
<feature type="compositionally biased region" description="Basic and acidic residues" evidence="4">
    <location>
        <begin position="536"/>
        <end position="548"/>
    </location>
</feature>
<feature type="domain" description="ABC transporter" evidence="5">
    <location>
        <begin position="4"/>
        <end position="259"/>
    </location>
</feature>
<keyword evidence="3 6" id="KW-0067">ATP-binding</keyword>
<dbReference type="GO" id="GO:0003677">
    <property type="term" value="F:DNA binding"/>
    <property type="evidence" value="ECO:0007669"/>
    <property type="project" value="InterPro"/>
</dbReference>
<dbReference type="InterPro" id="IPR027417">
    <property type="entry name" value="P-loop_NTPase"/>
</dbReference>
<evidence type="ECO:0000256" key="1">
    <source>
        <dbReference type="ARBA" id="ARBA00022737"/>
    </source>
</evidence>
<dbReference type="PROSITE" id="PS00211">
    <property type="entry name" value="ABC_TRANSPORTER_1"/>
    <property type="match status" value="2"/>
</dbReference>
<dbReference type="FunFam" id="3.40.50.300:FF:000011">
    <property type="entry name" value="Putative ABC transporter ATP-binding component"/>
    <property type="match status" value="1"/>
</dbReference>
<dbReference type="PANTHER" id="PTHR42855:SF2">
    <property type="entry name" value="DRUG RESISTANCE ABC TRANSPORTER,ATP-BINDING PROTEIN"/>
    <property type="match status" value="1"/>
</dbReference>
<gene>
    <name evidence="6" type="ORF">PRVXH_002406</name>
</gene>
<keyword evidence="2" id="KW-0547">Nucleotide-binding</keyword>
<dbReference type="PANTHER" id="PTHR42855">
    <property type="entry name" value="ABC TRANSPORTER ATP-BINDING SUBUNIT"/>
    <property type="match status" value="1"/>
</dbReference>
<evidence type="ECO:0000259" key="5">
    <source>
        <dbReference type="PROSITE" id="PS50893"/>
    </source>
</evidence>
<dbReference type="SMART" id="SM00382">
    <property type="entry name" value="AAA"/>
    <property type="match status" value="2"/>
</dbReference>
<feature type="region of interest" description="Disordered" evidence="4">
    <location>
        <begin position="536"/>
        <end position="559"/>
    </location>
</feature>
<dbReference type="EMBL" id="CP159485">
    <property type="protein sequence ID" value="XCI28446.1"/>
    <property type="molecule type" value="Genomic_DNA"/>
</dbReference>
<evidence type="ECO:0000256" key="2">
    <source>
        <dbReference type="ARBA" id="ARBA00022741"/>
    </source>
</evidence>
<dbReference type="Pfam" id="PF16326">
    <property type="entry name" value="ABC_tran_CTD"/>
    <property type="match status" value="1"/>
</dbReference>
<dbReference type="Gene3D" id="1.10.287.380">
    <property type="entry name" value="Valyl-tRNA synthetase, C-terminal domain"/>
    <property type="match status" value="1"/>
</dbReference>
<dbReference type="SUPFAM" id="SSF52540">
    <property type="entry name" value="P-loop containing nucleoside triphosphate hydrolases"/>
    <property type="match status" value="2"/>
</dbReference>
<reference evidence="6" key="1">
    <citation type="journal article" date="2018" name="Antonie Van Leeuwenhoek">
        <title>Proteinivorax hydrogeniformans sp. nov., an anaerobic, haloalkaliphilic bacterium fermenting proteinaceous compounds with high hydrogen production.</title>
        <authorList>
            <person name="Boltyanskaya Y."/>
            <person name="Detkova E."/>
            <person name="Pimenov N."/>
            <person name="Kevbrin V."/>
        </authorList>
    </citation>
    <scope>NUCLEOTIDE SEQUENCE</scope>
    <source>
        <strain evidence="6">Z-710</strain>
    </source>
</reference>
<evidence type="ECO:0000313" key="6">
    <source>
        <dbReference type="EMBL" id="XCI28446.1"/>
    </source>
</evidence>
<dbReference type="Pfam" id="PF12848">
    <property type="entry name" value="ABC_tran_Xtn"/>
    <property type="match status" value="1"/>
</dbReference>
<reference evidence="6" key="2">
    <citation type="submission" date="2024-06" db="EMBL/GenBank/DDBJ databases">
        <authorList>
            <person name="Petrova K.O."/>
            <person name="Toshchakov S.V."/>
            <person name="Boltjanskaja Y.V."/>
            <person name="Kevbrin V.V."/>
        </authorList>
    </citation>
    <scope>NUCLEOTIDE SEQUENCE</scope>
    <source>
        <strain evidence="6">Z-710</strain>
    </source>
</reference>
<dbReference type="InterPro" id="IPR003593">
    <property type="entry name" value="AAA+_ATPase"/>
</dbReference>
<dbReference type="InterPro" id="IPR017871">
    <property type="entry name" value="ABC_transporter-like_CS"/>
</dbReference>
<dbReference type="InterPro" id="IPR032524">
    <property type="entry name" value="ABC_tran_C"/>
</dbReference>
<organism evidence="6">
    <name type="scientific">Proteinivorax hydrogeniformans</name>
    <dbReference type="NCBI Taxonomy" id="1826727"/>
    <lineage>
        <taxon>Bacteria</taxon>
        <taxon>Bacillati</taxon>
        <taxon>Bacillota</taxon>
        <taxon>Clostridia</taxon>
        <taxon>Eubacteriales</taxon>
        <taxon>Proteinivoracaceae</taxon>
        <taxon>Proteinivorax</taxon>
    </lineage>
</organism>
<evidence type="ECO:0000256" key="3">
    <source>
        <dbReference type="ARBA" id="ARBA00022840"/>
    </source>
</evidence>
<dbReference type="InterPro" id="IPR003439">
    <property type="entry name" value="ABC_transporter-like_ATP-bd"/>
</dbReference>
<dbReference type="PROSITE" id="PS50893">
    <property type="entry name" value="ABC_TRANSPORTER_2"/>
    <property type="match status" value="2"/>
</dbReference>
<accession>A0AAU8HS97</accession>
<dbReference type="Gene3D" id="3.40.50.300">
    <property type="entry name" value="P-loop containing nucleotide triphosphate hydrolases"/>
    <property type="match status" value="2"/>
</dbReference>
<keyword evidence="1" id="KW-0677">Repeat</keyword>
<name>A0AAU8HS97_9FIRM</name>
<sequence>MIILQCKDIIKYFDGQPLFSNVSLQIHQGEKIALVGENGSGKTTLFNILNGTLDYDSGQIFTAKNISFGFQAQHHDLDLNLTPMEELRKVFKHIIDLNDEIRDIEKQMSTANKDRLEKLMTKYSELTEEFEASGGYRYESDIVGVLRGLGFAADELDKKIHQYSGGQQSRISLAKLLLKKPDLLFLDEPTNHLDINGVLWLENYLKEYKGAIFLISHDRQFLDNIVSKTLHLHGGELMKYSGNYSFYIKERRAWEQRVAKEHKKQQQHIKETEEFIRKNIAGQKTKLAQSRRKQLEKLEKIELTQSEYTTDFFFDVGSNSGRFVLTVKNLSFSYEHTPVLKDLNFIIERNDKIGLVGPNGCGKTTLLNLISEKIPIQKGEIIHGHNVQLSYFSQTRDDLNPNNSLMEEIWDKKPAWKEGQVRAYLAKFLFTQDDVFAPVSSLSGGEQSRLALAKLILGKGNFLILDEPTNHLDIKSKEVLEEALQQYPGTLLVVSHDRYFLNKVTNKTIALNDGSARSFLGNFEYYQQKMADERWEKEQRQKERDNIKKQPPKRKSKNSIKKLENEVQQLEEKIAETEDSIAQLEEQLCKKEVFTNPTKNAEVNDAYERQKQELATFYTQWEELEEELSQQNQ</sequence>
<feature type="domain" description="ABC transporter" evidence="5">
    <location>
        <begin position="325"/>
        <end position="538"/>
    </location>
</feature>
<feature type="compositionally biased region" description="Basic residues" evidence="4">
    <location>
        <begin position="550"/>
        <end position="559"/>
    </location>
</feature>
<dbReference type="CDD" id="cd03221">
    <property type="entry name" value="ABCF_EF-3"/>
    <property type="match status" value="2"/>
</dbReference>
<dbReference type="GO" id="GO:0005524">
    <property type="term" value="F:ATP binding"/>
    <property type="evidence" value="ECO:0007669"/>
    <property type="project" value="UniProtKB-KW"/>
</dbReference>
<proteinExistence type="predicted"/>
<dbReference type="GO" id="GO:0016887">
    <property type="term" value="F:ATP hydrolysis activity"/>
    <property type="evidence" value="ECO:0007669"/>
    <property type="project" value="InterPro"/>
</dbReference>
<dbReference type="Pfam" id="PF00005">
    <property type="entry name" value="ABC_tran"/>
    <property type="match status" value="2"/>
</dbReference>
<dbReference type="InterPro" id="IPR032781">
    <property type="entry name" value="ABC_tran_Xtn"/>
</dbReference>
<evidence type="ECO:0000256" key="4">
    <source>
        <dbReference type="SAM" id="MobiDB-lite"/>
    </source>
</evidence>
<protein>
    <submittedName>
        <fullName evidence="6">ABC-F family ATP-binding cassette domain-containing protein</fullName>
    </submittedName>
</protein>
<dbReference type="AlphaFoldDB" id="A0AAU8HS97"/>
<dbReference type="InterPro" id="IPR037118">
    <property type="entry name" value="Val-tRNA_synth_C_sf"/>
</dbReference>
<dbReference type="FunFam" id="3.40.50.300:FF:000309">
    <property type="entry name" value="ABC transporter ATP-binding protein"/>
    <property type="match status" value="1"/>
</dbReference>